<organism evidence="3 4">
    <name type="scientific">Gemella sanguinis</name>
    <dbReference type="NCBI Taxonomy" id="84135"/>
    <lineage>
        <taxon>Bacteria</taxon>
        <taxon>Bacillati</taxon>
        <taxon>Bacillota</taxon>
        <taxon>Bacilli</taxon>
        <taxon>Bacillales</taxon>
        <taxon>Gemellaceae</taxon>
        <taxon>Gemella</taxon>
    </lineage>
</organism>
<sequence length="91" mass="10973">MLNVTEYYWVYRFVSYLFSFYYYSIFAYVIMSWVPQVRNTFIGEFLTAICEPYLKLFRKLIPPVGMMDISPIVAFFALNLIQRLVYFILFG</sequence>
<dbReference type="InterPro" id="IPR003425">
    <property type="entry name" value="CCB3/YggT"/>
</dbReference>
<keyword evidence="2" id="KW-0472">Membrane</keyword>
<name>A0A2N6SDB5_9BACL</name>
<dbReference type="PANTHER" id="PTHR33219:SF14">
    <property type="entry name" value="PROTEIN COFACTOR ASSEMBLY OF COMPLEX C SUBUNIT B CCB3, CHLOROPLASTIC-RELATED"/>
    <property type="match status" value="1"/>
</dbReference>
<dbReference type="STRING" id="84135.GCA_001052115_01615"/>
<keyword evidence="2" id="KW-0812">Transmembrane</keyword>
<comment type="similarity">
    <text evidence="1">Belongs to the YggT family.</text>
</comment>
<dbReference type="EMBL" id="PNGT01000009">
    <property type="protein sequence ID" value="PMC51906.1"/>
    <property type="molecule type" value="Genomic_DNA"/>
</dbReference>
<evidence type="ECO:0000256" key="1">
    <source>
        <dbReference type="ARBA" id="ARBA00010894"/>
    </source>
</evidence>
<dbReference type="GO" id="GO:0016020">
    <property type="term" value="C:membrane"/>
    <property type="evidence" value="ECO:0007669"/>
    <property type="project" value="InterPro"/>
</dbReference>
<protein>
    <recommendedName>
        <fullName evidence="5">YggT family protein</fullName>
    </recommendedName>
</protein>
<reference evidence="3 4" key="1">
    <citation type="submission" date="2017-09" db="EMBL/GenBank/DDBJ databases">
        <title>Bacterial strain isolated from the female urinary microbiota.</title>
        <authorList>
            <person name="Thomas-White K."/>
            <person name="Kumar N."/>
            <person name="Forster S."/>
            <person name="Putonti C."/>
            <person name="Lawley T."/>
            <person name="Wolfe A.J."/>
        </authorList>
    </citation>
    <scope>NUCLEOTIDE SEQUENCE [LARGE SCALE GENOMIC DNA]</scope>
    <source>
        <strain evidence="3 4">UMB0186</strain>
    </source>
</reference>
<comment type="caution">
    <text evidence="3">The sequence shown here is derived from an EMBL/GenBank/DDBJ whole genome shotgun (WGS) entry which is preliminary data.</text>
</comment>
<proteinExistence type="inferred from homology"/>
<evidence type="ECO:0000313" key="3">
    <source>
        <dbReference type="EMBL" id="PMC51906.1"/>
    </source>
</evidence>
<feature type="transmembrane region" description="Helical" evidence="2">
    <location>
        <begin position="9"/>
        <end position="31"/>
    </location>
</feature>
<dbReference type="RefSeq" id="WP_102190201.1">
    <property type="nucleotide sequence ID" value="NZ_CAUTAO010000003.1"/>
</dbReference>
<dbReference type="Pfam" id="PF02325">
    <property type="entry name" value="CCB3_YggT"/>
    <property type="match status" value="1"/>
</dbReference>
<feature type="transmembrane region" description="Helical" evidence="2">
    <location>
        <begin position="69"/>
        <end position="89"/>
    </location>
</feature>
<dbReference type="Proteomes" id="UP000235670">
    <property type="component" value="Unassembled WGS sequence"/>
</dbReference>
<evidence type="ECO:0000256" key="2">
    <source>
        <dbReference type="SAM" id="Phobius"/>
    </source>
</evidence>
<dbReference type="OrthoDB" id="47652at2"/>
<keyword evidence="2" id="KW-1133">Transmembrane helix</keyword>
<gene>
    <name evidence="3" type="ORF">CJ218_07855</name>
</gene>
<evidence type="ECO:0008006" key="5">
    <source>
        <dbReference type="Google" id="ProtNLM"/>
    </source>
</evidence>
<dbReference type="AlphaFoldDB" id="A0A2N6SDB5"/>
<accession>A0A2N6SDB5</accession>
<evidence type="ECO:0000313" key="4">
    <source>
        <dbReference type="Proteomes" id="UP000235670"/>
    </source>
</evidence>
<dbReference type="PANTHER" id="PTHR33219">
    <property type="entry name" value="YLMG HOMOLOG PROTEIN 2, CHLOROPLASTIC"/>
    <property type="match status" value="1"/>
</dbReference>